<evidence type="ECO:0000259" key="7">
    <source>
        <dbReference type="Pfam" id="PF20009"/>
    </source>
</evidence>
<name>A0A1L7RD72_9ACTO</name>
<organism evidence="8">
    <name type="scientific">Actinomyces succiniciruminis</name>
    <dbReference type="NCBI Taxonomy" id="1522002"/>
    <lineage>
        <taxon>Bacteria</taxon>
        <taxon>Bacillati</taxon>
        <taxon>Actinomycetota</taxon>
        <taxon>Actinomycetes</taxon>
        <taxon>Actinomycetales</taxon>
        <taxon>Actinomycetaceae</taxon>
        <taxon>Actinomyces</taxon>
    </lineage>
</organism>
<feature type="domain" description="Surface adhesin CshA non-repetitive" evidence="5">
    <location>
        <begin position="59"/>
        <end position="331"/>
    </location>
</feature>
<dbReference type="AlphaFoldDB" id="A0A1L7RD72"/>
<dbReference type="Pfam" id="PF18651">
    <property type="entry name" value="CshA_NR2"/>
    <property type="match status" value="1"/>
</dbReference>
<gene>
    <name evidence="8" type="ORF">AAM4_2085</name>
</gene>
<dbReference type="InterPro" id="IPR013783">
    <property type="entry name" value="Ig-like_fold"/>
</dbReference>
<feature type="transmembrane region" description="Helical" evidence="2">
    <location>
        <begin position="889"/>
        <end position="907"/>
    </location>
</feature>
<dbReference type="RefSeq" id="WP_210581040.1">
    <property type="nucleotide sequence ID" value="NZ_LK995526.1"/>
</dbReference>
<evidence type="ECO:0000256" key="3">
    <source>
        <dbReference type="SAM" id="SignalP"/>
    </source>
</evidence>
<evidence type="ECO:0000259" key="6">
    <source>
        <dbReference type="Pfam" id="PF19403"/>
    </source>
</evidence>
<feature type="domain" description="GEVED" evidence="7">
    <location>
        <begin position="456"/>
        <end position="536"/>
    </location>
</feature>
<evidence type="ECO:0000256" key="2">
    <source>
        <dbReference type="SAM" id="Phobius"/>
    </source>
</evidence>
<protein>
    <submittedName>
        <fullName evidence="8">Gram positive anchor</fullName>
    </submittedName>
</protein>
<evidence type="ECO:0000259" key="4">
    <source>
        <dbReference type="Pfam" id="PF17802"/>
    </source>
</evidence>
<keyword evidence="2" id="KW-0812">Transmembrane</keyword>
<proteinExistence type="predicted"/>
<dbReference type="Pfam" id="PF19403">
    <property type="entry name" value="SpaA_2"/>
    <property type="match status" value="1"/>
</dbReference>
<feature type="compositionally biased region" description="Acidic residues" evidence="1">
    <location>
        <begin position="405"/>
        <end position="419"/>
    </location>
</feature>
<dbReference type="Gene3D" id="2.60.40.10">
    <property type="entry name" value="Immunoglobulins"/>
    <property type="match status" value="2"/>
</dbReference>
<feature type="domain" description="SpaA-like prealbumin fold" evidence="4">
    <location>
        <begin position="650"/>
        <end position="737"/>
    </location>
</feature>
<dbReference type="Pfam" id="PF17802">
    <property type="entry name" value="SpaA"/>
    <property type="match status" value="2"/>
</dbReference>
<keyword evidence="2" id="KW-1133">Transmembrane helix</keyword>
<accession>A0A1L7RD72</accession>
<feature type="region of interest" description="Disordered" evidence="1">
    <location>
        <begin position="399"/>
        <end position="422"/>
    </location>
</feature>
<evidence type="ECO:0000256" key="1">
    <source>
        <dbReference type="SAM" id="MobiDB-lite"/>
    </source>
</evidence>
<evidence type="ECO:0000259" key="5">
    <source>
        <dbReference type="Pfam" id="PF18651"/>
    </source>
</evidence>
<feature type="chain" id="PRO_5013063803" evidence="3">
    <location>
        <begin position="42"/>
        <end position="917"/>
    </location>
</feature>
<dbReference type="NCBIfam" id="TIGR01167">
    <property type="entry name" value="LPXTG_anchor"/>
    <property type="match status" value="1"/>
</dbReference>
<dbReference type="InterPro" id="IPR040683">
    <property type="entry name" value="CshA_NR2"/>
</dbReference>
<feature type="domain" description="SpaA-like prealbumin fold" evidence="6">
    <location>
        <begin position="538"/>
        <end position="623"/>
    </location>
</feature>
<dbReference type="GO" id="GO:0005975">
    <property type="term" value="P:carbohydrate metabolic process"/>
    <property type="evidence" value="ECO:0007669"/>
    <property type="project" value="UniProtKB-ARBA"/>
</dbReference>
<dbReference type="InterPro" id="IPR045826">
    <property type="entry name" value="SpaA_PFL_dom_2"/>
</dbReference>
<dbReference type="InterPro" id="IPR041033">
    <property type="entry name" value="SpaA_PFL_dom_1"/>
</dbReference>
<keyword evidence="2" id="KW-0472">Membrane</keyword>
<keyword evidence="3" id="KW-0732">Signal</keyword>
<feature type="domain" description="SpaA-like prealbumin fold" evidence="4">
    <location>
        <begin position="758"/>
        <end position="860"/>
    </location>
</feature>
<sequence length="917" mass="95800">MLVQSAATRLRKVSRRAAAILACTALAVAGALVVSPIPAEAAGTVAEGFATGGAGRFKNDIQWIQWGTKNQFLLTAGVAGSQTVTNTRDLGEGGTLVTTCTISNLQKQRSEGGNYADYGYDENNAYVRSGLKAYAPGDWAGDVLDDLYNVGGTGYWTTGRVGTFPRDYANNNQMVIGLRNTMDHARLSFNFSCTATLNGAEVPLQGLVFADAEASSTSSGVGEANQAEWIQAAPSSNASNVTWYALDRSRSGCTTDVLISAQSQTNWWNGQTSNFMRMSPNGQECAYNNGGTHNNPSSGNGPGTVMFMKGATSAGVEIQGRGYTAVALGVVVETDFGDAPESYGTAGALFQPSWTTGTALSNTGWQGQSVWGMTLADITNEPPSTVHLGTRIDSETYQQHSAGADGDDSNGVNDDEDALDGNSSIQQGAMLPIDVLNGDTSTYTITGVGCGGDGKIHGWIDWNGDGRFQDNEGSNTQACPASGRVNLTFNVPQAPVDTNLVNQTVTYLRLRASTATAESKPTGVTVGGEVEDYLLNLPAQLRLVKEVNNNYGGTAAAADWDLTATSGQTTLTYATGQTRYVGAGSYALAEAGKTDAANAGYELESLACTQGAVGTNPTTVVAGVSKNNPNVTTANATLTVCTFTNADQPGSITWHKVDDTGQDLAGTEWTLTGPGVPDGTTVTDCTGGCSSRPFTDQDAAAAHFQLTDLAWGTYTLTESKVPTGYQLDEQAHEFTIGPDAEGGLDADYGDVVNERLTGSVTWQKTDADNGKALSGSEWQLTLPGVGEPVTITDCVADSAEACAEQAGDADYYDSDPAAGTLKVTGLAWNEDADYTLVESKPPAGYVLDTTSHTFRILPDQLEYSFAAAFTNEKTEVPTLPLTGGIGADTFLIGGGALAALAFATGLVRRRRAHHVQS</sequence>
<dbReference type="EMBL" id="LK995526">
    <property type="protein sequence ID" value="CED91917.1"/>
    <property type="molecule type" value="Genomic_DNA"/>
</dbReference>
<dbReference type="InterPro" id="IPR045474">
    <property type="entry name" value="GEVED"/>
</dbReference>
<feature type="signal peptide" evidence="3">
    <location>
        <begin position="1"/>
        <end position="41"/>
    </location>
</feature>
<dbReference type="Pfam" id="PF20009">
    <property type="entry name" value="GEVED"/>
    <property type="match status" value="1"/>
</dbReference>
<reference evidence="8" key="1">
    <citation type="submission" date="2014-07" db="EMBL/GenBank/DDBJ databases">
        <authorList>
            <person name="Zhang J.E."/>
            <person name="Yang H."/>
            <person name="Guo J."/>
            <person name="Deng Z."/>
            <person name="Luo H."/>
            <person name="Luo M."/>
            <person name="Zhao B."/>
        </authorList>
    </citation>
    <scope>NUCLEOTIDE SEQUENCE</scope>
    <source>
        <strain evidence="8">AM4</strain>
    </source>
</reference>
<evidence type="ECO:0000313" key="8">
    <source>
        <dbReference type="EMBL" id="CED91917.1"/>
    </source>
</evidence>